<dbReference type="AlphaFoldDB" id="A0AAW0D324"/>
<dbReference type="GO" id="GO:0042720">
    <property type="term" value="C:mitochondrial inner membrane peptidase complex"/>
    <property type="evidence" value="ECO:0007669"/>
    <property type="project" value="InterPro"/>
</dbReference>
<proteinExistence type="predicted"/>
<protein>
    <submittedName>
        <fullName evidence="1">Uncharacterized protein</fullName>
    </submittedName>
</protein>
<evidence type="ECO:0000313" key="2">
    <source>
        <dbReference type="Proteomes" id="UP001362999"/>
    </source>
</evidence>
<gene>
    <name evidence="1" type="ORF">R3P38DRAFT_2875683</name>
</gene>
<dbReference type="Pfam" id="PF11093">
    <property type="entry name" value="Mitochondr_Som1"/>
    <property type="match status" value="1"/>
</dbReference>
<organism evidence="1 2">
    <name type="scientific">Favolaschia claudopus</name>
    <dbReference type="NCBI Taxonomy" id="2862362"/>
    <lineage>
        <taxon>Eukaryota</taxon>
        <taxon>Fungi</taxon>
        <taxon>Dikarya</taxon>
        <taxon>Basidiomycota</taxon>
        <taxon>Agaricomycotina</taxon>
        <taxon>Agaricomycetes</taxon>
        <taxon>Agaricomycetidae</taxon>
        <taxon>Agaricales</taxon>
        <taxon>Marasmiineae</taxon>
        <taxon>Mycenaceae</taxon>
        <taxon>Favolaschia</taxon>
    </lineage>
</organism>
<comment type="caution">
    <text evidence="1">The sequence shown here is derived from an EMBL/GenBank/DDBJ whole genome shotgun (WGS) entry which is preliminary data.</text>
</comment>
<accession>A0AAW0D324</accession>
<reference evidence="1 2" key="1">
    <citation type="journal article" date="2024" name="J Genomics">
        <title>Draft genome sequencing and assembly of Favolaschia claudopus CIRM-BRFM 2984 isolated from oak limbs.</title>
        <authorList>
            <person name="Navarro D."/>
            <person name="Drula E."/>
            <person name="Chaduli D."/>
            <person name="Cazenave R."/>
            <person name="Ahrendt S."/>
            <person name="Wang J."/>
            <person name="Lipzen A."/>
            <person name="Daum C."/>
            <person name="Barry K."/>
            <person name="Grigoriev I.V."/>
            <person name="Favel A."/>
            <person name="Rosso M.N."/>
            <person name="Martin F."/>
        </authorList>
    </citation>
    <scope>NUCLEOTIDE SEQUENCE [LARGE SCALE GENOMIC DNA]</scope>
    <source>
        <strain evidence="1 2">CIRM-BRFM 2984</strain>
    </source>
</reference>
<dbReference type="EMBL" id="JAWWNJ010000010">
    <property type="protein sequence ID" value="KAK7046757.1"/>
    <property type="molecule type" value="Genomic_DNA"/>
</dbReference>
<dbReference type="Proteomes" id="UP001362999">
    <property type="component" value="Unassembled WGS sequence"/>
</dbReference>
<dbReference type="InterPro" id="IPR024645">
    <property type="entry name" value="Mitochondr_Som1"/>
</dbReference>
<keyword evidence="2" id="KW-1185">Reference proteome</keyword>
<name>A0AAW0D324_9AGAR</name>
<sequence length="87" mass="9712">MGTNKKDEAAAVDAGCRIAEIMQYSCVPKRGSDGRPTIHCVPIPRLFRICPDRPAVEVTRVLNIDDTTGYVEMPRELGYVSLYHICM</sequence>
<evidence type="ECO:0000313" key="1">
    <source>
        <dbReference type="EMBL" id="KAK7046757.1"/>
    </source>
</evidence>